<dbReference type="KEGG" id="piv:NCTC13079_01220"/>
<dbReference type="CDD" id="cd00473">
    <property type="entry name" value="bS6"/>
    <property type="match status" value="1"/>
</dbReference>
<evidence type="ECO:0000256" key="1">
    <source>
        <dbReference type="ARBA" id="ARBA00009512"/>
    </source>
</evidence>
<keyword evidence="4" id="KW-0687">Ribonucleoprotein</keyword>
<dbReference type="GO" id="GO:0005840">
    <property type="term" value="C:ribosome"/>
    <property type="evidence" value="ECO:0007669"/>
    <property type="project" value="UniProtKB-KW"/>
</dbReference>
<dbReference type="RefSeq" id="WP_126465790.1">
    <property type="nucleotide sequence ID" value="NZ_JAUSWF010000008.1"/>
</dbReference>
<dbReference type="AlphaFoldDB" id="A0A448V2P7"/>
<dbReference type="GO" id="GO:0003735">
    <property type="term" value="F:structural constituent of ribosome"/>
    <property type="evidence" value="ECO:0007669"/>
    <property type="project" value="InterPro"/>
</dbReference>
<proteinExistence type="inferred from homology"/>
<dbReference type="GO" id="GO:0070181">
    <property type="term" value="F:small ribosomal subunit rRNA binding"/>
    <property type="evidence" value="ECO:0007669"/>
    <property type="project" value="TreeGrafter"/>
</dbReference>
<comment type="similarity">
    <text evidence="1 4">Belongs to the bacterial ribosomal protein bS6 family.</text>
</comment>
<protein>
    <recommendedName>
        <fullName evidence="3 4">Small ribosomal subunit protein bS6</fullName>
    </recommendedName>
</protein>
<evidence type="ECO:0000256" key="2">
    <source>
        <dbReference type="ARBA" id="ARBA00035104"/>
    </source>
</evidence>
<dbReference type="OrthoDB" id="9812702at2"/>
<dbReference type="PANTHER" id="PTHR21011">
    <property type="entry name" value="MITOCHONDRIAL 28S RIBOSOMAL PROTEIN S6"/>
    <property type="match status" value="1"/>
</dbReference>
<keyword evidence="4" id="KW-0699">rRNA-binding</keyword>
<dbReference type="HAMAP" id="MF_00360">
    <property type="entry name" value="Ribosomal_bS6"/>
    <property type="match status" value="1"/>
</dbReference>
<dbReference type="Proteomes" id="UP000269544">
    <property type="component" value="Chromosome"/>
</dbReference>
<reference evidence="5 6" key="1">
    <citation type="submission" date="2018-12" db="EMBL/GenBank/DDBJ databases">
        <authorList>
            <consortium name="Pathogen Informatics"/>
        </authorList>
    </citation>
    <scope>NUCLEOTIDE SEQUENCE [LARGE SCALE GENOMIC DNA]</scope>
    <source>
        <strain evidence="5 6">NCTC13079</strain>
    </source>
</reference>
<dbReference type="GO" id="GO:0006412">
    <property type="term" value="P:translation"/>
    <property type="evidence" value="ECO:0007669"/>
    <property type="project" value="UniProtKB-UniRule"/>
</dbReference>
<dbReference type="InterPro" id="IPR000529">
    <property type="entry name" value="Ribosomal_bS6"/>
</dbReference>
<dbReference type="NCBIfam" id="TIGR00166">
    <property type="entry name" value="S6"/>
    <property type="match status" value="1"/>
</dbReference>
<dbReference type="Pfam" id="PF01250">
    <property type="entry name" value="Ribosomal_S6"/>
    <property type="match status" value="1"/>
</dbReference>
<evidence type="ECO:0000256" key="3">
    <source>
        <dbReference type="ARBA" id="ARBA00035294"/>
    </source>
</evidence>
<evidence type="ECO:0000256" key="4">
    <source>
        <dbReference type="HAMAP-Rule" id="MF_00360"/>
    </source>
</evidence>
<evidence type="ECO:0000313" key="5">
    <source>
        <dbReference type="EMBL" id="VEJ36027.1"/>
    </source>
</evidence>
<gene>
    <name evidence="4 5" type="primary">rpsF</name>
    <name evidence="5" type="ORF">NCTC13079_01220</name>
</gene>
<name>A0A448V2P7_9FIRM</name>
<dbReference type="InterPro" id="IPR035980">
    <property type="entry name" value="Ribosomal_bS6_sf"/>
</dbReference>
<dbReference type="EMBL" id="LR134523">
    <property type="protein sequence ID" value="VEJ36027.1"/>
    <property type="molecule type" value="Genomic_DNA"/>
</dbReference>
<comment type="function">
    <text evidence="2 4">Binds together with bS18 to 16S ribosomal RNA.</text>
</comment>
<evidence type="ECO:0000313" key="6">
    <source>
        <dbReference type="Proteomes" id="UP000269544"/>
    </source>
</evidence>
<dbReference type="PANTHER" id="PTHR21011:SF1">
    <property type="entry name" value="SMALL RIBOSOMAL SUBUNIT PROTEIN BS6M"/>
    <property type="match status" value="1"/>
</dbReference>
<accession>A0A448V2P7</accession>
<dbReference type="InterPro" id="IPR014717">
    <property type="entry name" value="Transl_elong_EF1B/ribsomal_bS6"/>
</dbReference>
<dbReference type="Gene3D" id="3.30.70.60">
    <property type="match status" value="1"/>
</dbReference>
<keyword evidence="4 5" id="KW-0689">Ribosomal protein</keyword>
<sequence>MNKYEIVLMFYPDVDADVREKHLERLKKIIEDNGSIQTADEWGNRKLAYEIEYYKEAYYVLMEFEAQPEAIKELARIAGILDSVMRHMIVRVDE</sequence>
<dbReference type="GO" id="GO:0005737">
    <property type="term" value="C:cytoplasm"/>
    <property type="evidence" value="ECO:0007669"/>
    <property type="project" value="UniProtKB-ARBA"/>
</dbReference>
<keyword evidence="4" id="KW-0694">RNA-binding</keyword>
<dbReference type="GO" id="GO:1990904">
    <property type="term" value="C:ribonucleoprotein complex"/>
    <property type="evidence" value="ECO:0007669"/>
    <property type="project" value="UniProtKB-KW"/>
</dbReference>
<organism evidence="5 6">
    <name type="scientific">Aedoeadaptatus ivorii</name>
    <dbReference type="NCBI Taxonomy" id="54006"/>
    <lineage>
        <taxon>Bacteria</taxon>
        <taxon>Bacillati</taxon>
        <taxon>Bacillota</taxon>
        <taxon>Tissierellia</taxon>
        <taxon>Tissierellales</taxon>
        <taxon>Peptoniphilaceae</taxon>
        <taxon>Aedoeadaptatus</taxon>
    </lineage>
</organism>
<keyword evidence="6" id="KW-1185">Reference proteome</keyword>
<dbReference type="InterPro" id="IPR020814">
    <property type="entry name" value="Ribosomal_S6_plastid/chlpt"/>
</dbReference>
<dbReference type="SUPFAM" id="SSF54995">
    <property type="entry name" value="Ribosomal protein S6"/>
    <property type="match status" value="1"/>
</dbReference>